<feature type="region of interest" description="Disordered" evidence="1">
    <location>
        <begin position="1"/>
        <end position="31"/>
    </location>
</feature>
<dbReference type="EMBL" id="AP018560">
    <property type="protein sequence ID" value="BBD78802.1"/>
    <property type="molecule type" value="Genomic_DNA"/>
</dbReference>
<gene>
    <name evidence="2" type="ORF">ALSL_0128</name>
</gene>
<sequence>MLRRGRAPAPRQAGSASVLSHPRGNRDNRPIESGLECFFSGRMSRSPSLFLKSEFPRFPRCPHRPLPSSTR</sequence>
<reference evidence="3" key="2">
    <citation type="submission" date="2018-06" db="EMBL/GenBank/DDBJ databases">
        <title>Genome sequence of Rhodanobacteraceae bacterium strain Dysh456.</title>
        <authorList>
            <person name="Fukui M."/>
        </authorList>
    </citation>
    <scope>NUCLEOTIDE SEQUENCE [LARGE SCALE GENOMIC DNA]</scope>
    <source>
        <strain evidence="3">Dysh456</strain>
    </source>
</reference>
<evidence type="ECO:0000313" key="3">
    <source>
        <dbReference type="Proteomes" id="UP000270530"/>
    </source>
</evidence>
<dbReference type="AlphaFoldDB" id="A0A2Z6E1F9"/>
<protein>
    <submittedName>
        <fullName evidence="2">Uncharacterized protein</fullName>
    </submittedName>
</protein>
<accession>A0A2Z6E1F9</accession>
<dbReference type="Proteomes" id="UP000270530">
    <property type="component" value="Chromosome"/>
</dbReference>
<dbReference type="KEGG" id="rbd:ALSL_0128"/>
<evidence type="ECO:0000313" key="2">
    <source>
        <dbReference type="EMBL" id="BBD78802.1"/>
    </source>
</evidence>
<evidence type="ECO:0000256" key="1">
    <source>
        <dbReference type="SAM" id="MobiDB-lite"/>
    </source>
</evidence>
<organism evidence="2 3">
    <name type="scientific">Aerosticca soli</name>
    <dbReference type="NCBI Taxonomy" id="2010829"/>
    <lineage>
        <taxon>Bacteria</taxon>
        <taxon>Pseudomonadati</taxon>
        <taxon>Pseudomonadota</taxon>
        <taxon>Gammaproteobacteria</taxon>
        <taxon>Lysobacterales</taxon>
        <taxon>Rhodanobacteraceae</taxon>
        <taxon>Aerosticca</taxon>
    </lineage>
</organism>
<keyword evidence="3" id="KW-1185">Reference proteome</keyword>
<proteinExistence type="predicted"/>
<reference evidence="3" key="1">
    <citation type="submission" date="2018-04" db="EMBL/GenBank/DDBJ databases">
        <authorList>
            <person name="Watanabe M."/>
            <person name="Kojima H."/>
        </authorList>
    </citation>
    <scope>NUCLEOTIDE SEQUENCE [LARGE SCALE GENOMIC DNA]</scope>
    <source>
        <strain evidence="3">Dysh456</strain>
    </source>
</reference>
<name>A0A2Z6E1F9_9GAMM</name>
<feature type="compositionally biased region" description="Low complexity" evidence="1">
    <location>
        <begin position="7"/>
        <end position="17"/>
    </location>
</feature>